<keyword evidence="1" id="KW-0472">Membrane</keyword>
<name>A0A8H7BMT5_9FUNG</name>
<sequence>MSAAITYYEKKMRPMEYTIIALIPCFFFALAFYGWRLRKEFAWDNYRNFSADMRVRDALITTSVLITFLKLDFFFIFSFGAQLIPSQKLHYDETVVEAILVFVLGALGLSLALVSVHRENKYAMLFFILCGILAAIYVIYRLVQICVPRASMAQDPYRFTRKFLIFTVVIALVLIVLTTATAIKCLLNWYRGISIAQQRESVKKSGVAHGLPIDQGSADGFELNHRTDVDKTLLDDEESRYHYRGGREEAFNIE</sequence>
<dbReference type="PANTHER" id="PTHR34391">
    <property type="entry name" value="UPF0658 GOLGI APPARATUS MEMBRANE PROTEIN C1952.10C-RELATED"/>
    <property type="match status" value="1"/>
</dbReference>
<feature type="transmembrane region" description="Helical" evidence="1">
    <location>
        <begin position="96"/>
        <end position="116"/>
    </location>
</feature>
<comment type="caution">
    <text evidence="2">The sequence shown here is derived from an EMBL/GenBank/DDBJ whole genome shotgun (WGS) entry which is preliminary data.</text>
</comment>
<reference evidence="2" key="1">
    <citation type="submission" date="2020-01" db="EMBL/GenBank/DDBJ databases">
        <title>Genome Sequencing of Three Apophysomyces-Like Fungal Strains Confirms a Novel Fungal Genus in the Mucoromycota with divergent Burkholderia-like Endosymbiotic Bacteria.</title>
        <authorList>
            <person name="Stajich J.E."/>
            <person name="Macias A.M."/>
            <person name="Carter-House D."/>
            <person name="Lovett B."/>
            <person name="Kasson L.R."/>
            <person name="Berry K."/>
            <person name="Grigoriev I."/>
            <person name="Chang Y."/>
            <person name="Spatafora J."/>
            <person name="Kasson M.T."/>
        </authorList>
    </citation>
    <scope>NUCLEOTIDE SEQUENCE</scope>
    <source>
        <strain evidence="2">NRRL A-21654</strain>
    </source>
</reference>
<dbReference type="EMBL" id="JABAYA010000170">
    <property type="protein sequence ID" value="KAF7722946.1"/>
    <property type="molecule type" value="Genomic_DNA"/>
</dbReference>
<keyword evidence="3" id="KW-1185">Reference proteome</keyword>
<protein>
    <submittedName>
        <fullName evidence="2">Uncharacterized protein</fullName>
    </submittedName>
</protein>
<keyword evidence="1" id="KW-1133">Transmembrane helix</keyword>
<keyword evidence="1" id="KW-0812">Transmembrane</keyword>
<proteinExistence type="predicted"/>
<feature type="transmembrane region" description="Helical" evidence="1">
    <location>
        <begin position="163"/>
        <end position="187"/>
    </location>
</feature>
<organism evidence="2 3">
    <name type="scientific">Apophysomyces ossiformis</name>
    <dbReference type="NCBI Taxonomy" id="679940"/>
    <lineage>
        <taxon>Eukaryota</taxon>
        <taxon>Fungi</taxon>
        <taxon>Fungi incertae sedis</taxon>
        <taxon>Mucoromycota</taxon>
        <taxon>Mucoromycotina</taxon>
        <taxon>Mucoromycetes</taxon>
        <taxon>Mucorales</taxon>
        <taxon>Mucorineae</taxon>
        <taxon>Mucoraceae</taxon>
        <taxon>Apophysomyces</taxon>
    </lineage>
</organism>
<evidence type="ECO:0000313" key="3">
    <source>
        <dbReference type="Proteomes" id="UP000605846"/>
    </source>
</evidence>
<dbReference type="Proteomes" id="UP000605846">
    <property type="component" value="Unassembled WGS sequence"/>
</dbReference>
<dbReference type="OrthoDB" id="2448307at2759"/>
<dbReference type="AlphaFoldDB" id="A0A8H7BMT5"/>
<evidence type="ECO:0000313" key="2">
    <source>
        <dbReference type="EMBL" id="KAF7722946.1"/>
    </source>
</evidence>
<feature type="transmembrane region" description="Helical" evidence="1">
    <location>
        <begin position="17"/>
        <end position="37"/>
    </location>
</feature>
<dbReference type="PANTHER" id="PTHR34391:SF1">
    <property type="entry name" value="UPF0658 GOLGI APPARATUS MEMBRANE PROTEIN C1952.10C-RELATED"/>
    <property type="match status" value="1"/>
</dbReference>
<feature type="transmembrane region" description="Helical" evidence="1">
    <location>
        <begin position="123"/>
        <end position="143"/>
    </location>
</feature>
<evidence type="ECO:0000256" key="1">
    <source>
        <dbReference type="SAM" id="Phobius"/>
    </source>
</evidence>
<feature type="transmembrane region" description="Helical" evidence="1">
    <location>
        <begin position="58"/>
        <end position="84"/>
    </location>
</feature>
<accession>A0A8H7BMT5</accession>
<dbReference type="GO" id="GO:0005794">
    <property type="term" value="C:Golgi apparatus"/>
    <property type="evidence" value="ECO:0007669"/>
    <property type="project" value="TreeGrafter"/>
</dbReference>
<gene>
    <name evidence="2" type="ORF">EC973_002578</name>
</gene>
<dbReference type="InterPro" id="IPR040410">
    <property type="entry name" value="UPF0658_Golgi"/>
</dbReference>